<dbReference type="Proteomes" id="UP000198606">
    <property type="component" value="Unassembled WGS sequence"/>
</dbReference>
<accession>A0A1G8M0H5</accession>
<sequence length="316" mass="34548">MGAASSVVINNLVEQITEQAGGSLTPAEKEARKNIVSSLITGVTAASGGEAGIANTAAQIEAENNAFWVPVIIGAAWLIDKGMTAYDAYQDIQALRSGEKTLEQLAMEKGEDYITQVIAGNVGKYGLRIVKTGGKWVTQKLGGSSHADSITEASPQLPSHAKPDSVRPMSELLPDGKVPSTEGGKFNEWFDNLSQAELELLWKDEKIKARIESRIREPRGLHEWCMVCRAPTFKEWGVPMDEIQRFRTKTDELKWIRPEDGAIGGHGGLGSGQFHNELKSIIDNSKSLEEFNTGIVSLRDRWGINPSLLPELPKRK</sequence>
<dbReference type="AlphaFoldDB" id="A0A1G8M0H5"/>
<name>A0A1G8M0H5_9GAMM</name>
<dbReference type="STRING" id="29435.SAMN05216588_12074"/>
<feature type="compositionally biased region" description="Polar residues" evidence="1">
    <location>
        <begin position="146"/>
        <end position="157"/>
    </location>
</feature>
<proteinExistence type="predicted"/>
<evidence type="ECO:0000313" key="3">
    <source>
        <dbReference type="Proteomes" id="UP000198606"/>
    </source>
</evidence>
<dbReference type="RefSeq" id="WP_084307962.1">
    <property type="nucleotide sequence ID" value="NZ_FNDG01000020.1"/>
</dbReference>
<dbReference type="EMBL" id="FNDG01000020">
    <property type="protein sequence ID" value="SDI61482.1"/>
    <property type="molecule type" value="Genomic_DNA"/>
</dbReference>
<gene>
    <name evidence="2" type="ORF">SAMN05216588_12074</name>
</gene>
<evidence type="ECO:0000256" key="1">
    <source>
        <dbReference type="SAM" id="MobiDB-lite"/>
    </source>
</evidence>
<reference evidence="2 3" key="1">
    <citation type="submission" date="2016-10" db="EMBL/GenBank/DDBJ databases">
        <authorList>
            <person name="de Groot N.N."/>
        </authorList>
    </citation>
    <scope>NUCLEOTIDE SEQUENCE [LARGE SCALE GENOMIC DNA]</scope>
    <source>
        <strain evidence="2 3">LMG 18387</strain>
    </source>
</reference>
<protein>
    <submittedName>
        <fullName evidence="2">Filamentous hemagglutinin</fullName>
    </submittedName>
</protein>
<organism evidence="2 3">
    <name type="scientific">Phytopseudomonas flavescens</name>
    <dbReference type="NCBI Taxonomy" id="29435"/>
    <lineage>
        <taxon>Bacteria</taxon>
        <taxon>Pseudomonadati</taxon>
        <taxon>Pseudomonadota</taxon>
        <taxon>Gammaproteobacteria</taxon>
        <taxon>Pseudomonadales</taxon>
        <taxon>Pseudomonadaceae</taxon>
        <taxon>Phytopseudomonas</taxon>
    </lineage>
</organism>
<evidence type="ECO:0000313" key="2">
    <source>
        <dbReference type="EMBL" id="SDI61482.1"/>
    </source>
</evidence>
<feature type="region of interest" description="Disordered" evidence="1">
    <location>
        <begin position="145"/>
        <end position="172"/>
    </location>
</feature>